<dbReference type="AlphaFoldDB" id="A0A3S2YBA5"/>
<gene>
    <name evidence="1" type="ORF">EOE18_01225</name>
</gene>
<dbReference type="Proteomes" id="UP000282837">
    <property type="component" value="Unassembled WGS sequence"/>
</dbReference>
<keyword evidence="2" id="KW-1185">Reference proteome</keyword>
<name>A0A3S2YBA5_9SPHN</name>
<accession>A0A3S2YBA5</accession>
<organism evidence="1 2">
    <name type="scientific">Novosphingobium umbonatum</name>
    <dbReference type="NCBI Taxonomy" id="1908524"/>
    <lineage>
        <taxon>Bacteria</taxon>
        <taxon>Pseudomonadati</taxon>
        <taxon>Pseudomonadota</taxon>
        <taxon>Alphaproteobacteria</taxon>
        <taxon>Sphingomonadales</taxon>
        <taxon>Sphingomonadaceae</taxon>
        <taxon>Novosphingobium</taxon>
    </lineage>
</organism>
<sequence length="60" mass="6361">MTDQPVDDATLDIVLAFAGLNPPEECRAGIIANLALLRQHGANLHLLDNPASDPAEMITP</sequence>
<reference evidence="1 2" key="1">
    <citation type="submission" date="2019-01" db="EMBL/GenBank/DDBJ databases">
        <authorList>
            <person name="Chen W.-M."/>
        </authorList>
    </citation>
    <scope>NUCLEOTIDE SEQUENCE [LARGE SCALE GENOMIC DNA]</scope>
    <source>
        <strain evidence="1 2">FSY-9</strain>
    </source>
</reference>
<evidence type="ECO:0000313" key="1">
    <source>
        <dbReference type="EMBL" id="RVU07737.1"/>
    </source>
</evidence>
<evidence type="ECO:0000313" key="2">
    <source>
        <dbReference type="Proteomes" id="UP000282837"/>
    </source>
</evidence>
<dbReference type="OrthoDB" id="7279118at2"/>
<dbReference type="EMBL" id="SACO01000001">
    <property type="protein sequence ID" value="RVU07737.1"/>
    <property type="molecule type" value="Genomic_DNA"/>
</dbReference>
<comment type="caution">
    <text evidence="1">The sequence shown here is derived from an EMBL/GenBank/DDBJ whole genome shotgun (WGS) entry which is preliminary data.</text>
</comment>
<protein>
    <submittedName>
        <fullName evidence="1">Uncharacterized protein</fullName>
    </submittedName>
</protein>
<dbReference type="RefSeq" id="WP_127705367.1">
    <property type="nucleotide sequence ID" value="NZ_SACO01000001.1"/>
</dbReference>
<proteinExistence type="predicted"/>